<keyword evidence="1" id="KW-0472">Membrane</keyword>
<reference evidence="3" key="1">
    <citation type="journal article" date="2019" name="Int. J. Syst. Evol. Microbiol.">
        <title>The Global Catalogue of Microorganisms (GCM) 10K type strain sequencing project: providing services to taxonomists for standard genome sequencing and annotation.</title>
        <authorList>
            <consortium name="The Broad Institute Genomics Platform"/>
            <consortium name="The Broad Institute Genome Sequencing Center for Infectious Disease"/>
            <person name="Wu L."/>
            <person name="Ma J."/>
        </authorList>
    </citation>
    <scope>NUCLEOTIDE SEQUENCE [LARGE SCALE GENOMIC DNA]</scope>
    <source>
        <strain evidence="3">JCM 17017</strain>
    </source>
</reference>
<sequence>MEEQEFVFPPRRLNGVFGRVGLGQAVAVVVGIALPWAGIRTGSPVAFAALAAAGIAVVALAFTRIGGRSLTQWMRPVLGAAWSHLRGAHVYRGAVFGPDSLAHRMDLPGDLASLRMLSAPGPDGRQRIGLVVDEANRTVTAALLTEGTPIILEESAEQSSRLSEWEAVMESTTDEDGAIARWQLLFRSMPDATNLAQRYYLDRVGDRGTPAAEALRELVSQAAPAGQRHEVFFVVAFDLSRLAGEIKAAGGDDEALGIVVVERLAELRRQLGEARIPVKGWLSPGHYAAVIHSQFDPESLPLYDLQAGEEGELDPRAAGPSAAERQWRAFLHDSAVSSTIWVHEMPRRPVQRNWLTPLLQQSDVRRAVTLVAEPLGVSRAERSINNQRLAAGGSIYAKARHGLVVDARTRRELAAAERLDEEIAEGAGYFRYSMFVTCTAPDMASLRTAVTSVRRRLTRIRCASMVLYGEQDQGFYAAALPLARGLSPMWSLTGS</sequence>
<keyword evidence="3" id="KW-1185">Reference proteome</keyword>
<dbReference type="RefSeq" id="WP_237336656.1">
    <property type="nucleotide sequence ID" value="NZ_BAABCM010000001.1"/>
</dbReference>
<evidence type="ECO:0000313" key="3">
    <source>
        <dbReference type="Proteomes" id="UP001501624"/>
    </source>
</evidence>
<dbReference type="NCBIfam" id="NF042935">
    <property type="entry name" value="SCO6880_fam"/>
    <property type="match status" value="1"/>
</dbReference>
<organism evidence="2 3">
    <name type="scientific">Amycolatopsis tucumanensis</name>
    <dbReference type="NCBI Taxonomy" id="401106"/>
    <lineage>
        <taxon>Bacteria</taxon>
        <taxon>Bacillati</taxon>
        <taxon>Actinomycetota</taxon>
        <taxon>Actinomycetes</taxon>
        <taxon>Pseudonocardiales</taxon>
        <taxon>Pseudonocardiaceae</taxon>
        <taxon>Amycolatopsis</taxon>
    </lineage>
</organism>
<feature type="transmembrane region" description="Helical" evidence="1">
    <location>
        <begin position="45"/>
        <end position="65"/>
    </location>
</feature>
<keyword evidence="1" id="KW-0812">Transmembrane</keyword>
<name>A0ABP7HL57_9PSEU</name>
<proteinExistence type="predicted"/>
<accession>A0ABP7HL57</accession>
<dbReference type="Proteomes" id="UP001501624">
    <property type="component" value="Unassembled WGS sequence"/>
</dbReference>
<gene>
    <name evidence="2" type="ORF">GCM10022380_05210</name>
</gene>
<feature type="transmembrane region" description="Helical" evidence="1">
    <location>
        <begin position="20"/>
        <end position="39"/>
    </location>
</feature>
<protein>
    <submittedName>
        <fullName evidence="2">Type VII secretion protein EccE</fullName>
    </submittedName>
</protein>
<dbReference type="EMBL" id="BAABCM010000001">
    <property type="protein sequence ID" value="GAA3791581.1"/>
    <property type="molecule type" value="Genomic_DNA"/>
</dbReference>
<dbReference type="InterPro" id="IPR049978">
    <property type="entry name" value="SCO6880-like"/>
</dbReference>
<evidence type="ECO:0000313" key="2">
    <source>
        <dbReference type="EMBL" id="GAA3791581.1"/>
    </source>
</evidence>
<evidence type="ECO:0000256" key="1">
    <source>
        <dbReference type="SAM" id="Phobius"/>
    </source>
</evidence>
<comment type="caution">
    <text evidence="2">The sequence shown here is derived from an EMBL/GenBank/DDBJ whole genome shotgun (WGS) entry which is preliminary data.</text>
</comment>
<keyword evidence="1" id="KW-1133">Transmembrane helix</keyword>